<dbReference type="AlphaFoldDB" id="J3NZ19"/>
<reference evidence="1" key="2">
    <citation type="submission" date="2010-07" db="EMBL/GenBank/DDBJ databases">
        <authorList>
            <consortium name="The Broad Institute Genome Sequencing Platform"/>
            <consortium name="Broad Institute Genome Sequencing Center for Infectious Disease"/>
            <person name="Ma L.-J."/>
            <person name="Dead R."/>
            <person name="Young S."/>
            <person name="Zeng Q."/>
            <person name="Koehrsen M."/>
            <person name="Alvarado L."/>
            <person name="Berlin A."/>
            <person name="Chapman S.B."/>
            <person name="Chen Z."/>
            <person name="Freedman E."/>
            <person name="Gellesch M."/>
            <person name="Goldberg J."/>
            <person name="Griggs A."/>
            <person name="Gujja S."/>
            <person name="Heilman E.R."/>
            <person name="Heiman D."/>
            <person name="Hepburn T."/>
            <person name="Howarth C."/>
            <person name="Jen D."/>
            <person name="Larson L."/>
            <person name="Mehta T."/>
            <person name="Neiman D."/>
            <person name="Pearson M."/>
            <person name="Roberts A."/>
            <person name="Saif S."/>
            <person name="Shea T."/>
            <person name="Shenoy N."/>
            <person name="Sisk P."/>
            <person name="Stolte C."/>
            <person name="Sykes S."/>
            <person name="Walk T."/>
            <person name="White J."/>
            <person name="Yandava C."/>
            <person name="Haas B."/>
            <person name="Nusbaum C."/>
            <person name="Birren B."/>
        </authorList>
    </citation>
    <scope>NUCLEOTIDE SEQUENCE</scope>
    <source>
        <strain evidence="1">R3-111a-1</strain>
    </source>
</reference>
<dbReference type="EnsemblFungi" id="EJT76602">
    <property type="protein sequence ID" value="EJT76602"/>
    <property type="gene ID" value="GGTG_06519"/>
</dbReference>
<sequence length="63" mass="6932">MDTASQLMRSTAMPLPRITTVIRTACKGGMATRPRKLRKHLPHPIMCIPLPVVDPLTALIKAD</sequence>
<dbReference type="RefSeq" id="XP_009222602.1">
    <property type="nucleotide sequence ID" value="XM_009224338.1"/>
</dbReference>
<reference evidence="2" key="5">
    <citation type="submission" date="2018-04" db="UniProtKB">
        <authorList>
            <consortium name="EnsemblFungi"/>
        </authorList>
    </citation>
    <scope>IDENTIFICATION</scope>
    <source>
        <strain evidence="2">R3-111a-1</strain>
    </source>
</reference>
<dbReference type="EMBL" id="GL385397">
    <property type="protein sequence ID" value="EJT76602.1"/>
    <property type="molecule type" value="Genomic_DNA"/>
</dbReference>
<protein>
    <submittedName>
        <fullName evidence="1 2">Uncharacterized protein</fullName>
    </submittedName>
</protein>
<keyword evidence="3" id="KW-1185">Reference proteome</keyword>
<reference evidence="2" key="4">
    <citation type="journal article" date="2015" name="G3 (Bethesda)">
        <title>Genome sequences of three phytopathogenic species of the Magnaporthaceae family of fungi.</title>
        <authorList>
            <person name="Okagaki L.H."/>
            <person name="Nunes C.C."/>
            <person name="Sailsbery J."/>
            <person name="Clay B."/>
            <person name="Brown D."/>
            <person name="John T."/>
            <person name="Oh Y."/>
            <person name="Young N."/>
            <person name="Fitzgerald M."/>
            <person name="Haas B.J."/>
            <person name="Zeng Q."/>
            <person name="Young S."/>
            <person name="Adiconis X."/>
            <person name="Fan L."/>
            <person name="Levin J.Z."/>
            <person name="Mitchell T.K."/>
            <person name="Okubara P.A."/>
            <person name="Farman M.L."/>
            <person name="Kohn L.M."/>
            <person name="Birren B."/>
            <person name="Ma L.-J."/>
            <person name="Dean R.A."/>
        </authorList>
    </citation>
    <scope>NUCLEOTIDE SEQUENCE</scope>
    <source>
        <strain evidence="2">R3-111a-1</strain>
    </source>
</reference>
<name>J3NZ19_GAET3</name>
<dbReference type="Proteomes" id="UP000006039">
    <property type="component" value="Unassembled WGS sequence"/>
</dbReference>
<dbReference type="VEuPathDB" id="FungiDB:GGTG_06519"/>
<reference evidence="3" key="1">
    <citation type="submission" date="2010-07" db="EMBL/GenBank/DDBJ databases">
        <title>The genome sequence of Gaeumannomyces graminis var. tritici strain R3-111a-1.</title>
        <authorList>
            <consortium name="The Broad Institute Genome Sequencing Platform"/>
            <person name="Ma L.-J."/>
            <person name="Dead R."/>
            <person name="Young S."/>
            <person name="Zeng Q."/>
            <person name="Koehrsen M."/>
            <person name="Alvarado L."/>
            <person name="Berlin A."/>
            <person name="Chapman S.B."/>
            <person name="Chen Z."/>
            <person name="Freedman E."/>
            <person name="Gellesch M."/>
            <person name="Goldberg J."/>
            <person name="Griggs A."/>
            <person name="Gujja S."/>
            <person name="Heilman E.R."/>
            <person name="Heiman D."/>
            <person name="Hepburn T."/>
            <person name="Howarth C."/>
            <person name="Jen D."/>
            <person name="Larson L."/>
            <person name="Mehta T."/>
            <person name="Neiman D."/>
            <person name="Pearson M."/>
            <person name="Roberts A."/>
            <person name="Saif S."/>
            <person name="Shea T."/>
            <person name="Shenoy N."/>
            <person name="Sisk P."/>
            <person name="Stolte C."/>
            <person name="Sykes S."/>
            <person name="Walk T."/>
            <person name="White J."/>
            <person name="Yandava C."/>
            <person name="Haas B."/>
            <person name="Nusbaum C."/>
            <person name="Birren B."/>
        </authorList>
    </citation>
    <scope>NUCLEOTIDE SEQUENCE [LARGE SCALE GENOMIC DNA]</scope>
    <source>
        <strain evidence="3">R3-111a-1</strain>
    </source>
</reference>
<dbReference type="HOGENOM" id="CLU_2885913_0_0_1"/>
<gene>
    <name evidence="2" type="primary">20346977</name>
    <name evidence="1" type="ORF">GGTG_06519</name>
</gene>
<evidence type="ECO:0000313" key="2">
    <source>
        <dbReference type="EnsemblFungi" id="EJT76602"/>
    </source>
</evidence>
<accession>J3NZ19</accession>
<reference evidence="1" key="3">
    <citation type="submission" date="2010-09" db="EMBL/GenBank/DDBJ databases">
        <title>Annotation of Gaeumannomyces graminis var. tritici R3-111a-1.</title>
        <authorList>
            <consortium name="The Broad Institute Genome Sequencing Platform"/>
            <person name="Ma L.-J."/>
            <person name="Dead R."/>
            <person name="Young S.K."/>
            <person name="Zeng Q."/>
            <person name="Gargeya S."/>
            <person name="Fitzgerald M."/>
            <person name="Haas B."/>
            <person name="Abouelleil A."/>
            <person name="Alvarado L."/>
            <person name="Arachchi H.M."/>
            <person name="Berlin A."/>
            <person name="Brown A."/>
            <person name="Chapman S.B."/>
            <person name="Chen Z."/>
            <person name="Dunbar C."/>
            <person name="Freedman E."/>
            <person name="Gearin G."/>
            <person name="Gellesch M."/>
            <person name="Goldberg J."/>
            <person name="Griggs A."/>
            <person name="Gujja S."/>
            <person name="Heiman D."/>
            <person name="Howarth C."/>
            <person name="Larson L."/>
            <person name="Lui A."/>
            <person name="MacDonald P.J.P."/>
            <person name="Mehta T."/>
            <person name="Montmayeur A."/>
            <person name="Murphy C."/>
            <person name="Neiman D."/>
            <person name="Pearson M."/>
            <person name="Priest M."/>
            <person name="Roberts A."/>
            <person name="Saif S."/>
            <person name="Shea T."/>
            <person name="Shenoy N."/>
            <person name="Sisk P."/>
            <person name="Stolte C."/>
            <person name="Sykes S."/>
            <person name="Yandava C."/>
            <person name="Wortman J."/>
            <person name="Nusbaum C."/>
            <person name="Birren B."/>
        </authorList>
    </citation>
    <scope>NUCLEOTIDE SEQUENCE</scope>
    <source>
        <strain evidence="1">R3-111a-1</strain>
    </source>
</reference>
<evidence type="ECO:0000313" key="1">
    <source>
        <dbReference type="EMBL" id="EJT76602.1"/>
    </source>
</evidence>
<dbReference type="GeneID" id="20346977"/>
<evidence type="ECO:0000313" key="3">
    <source>
        <dbReference type="Proteomes" id="UP000006039"/>
    </source>
</evidence>
<proteinExistence type="predicted"/>
<organism evidence="1">
    <name type="scientific">Gaeumannomyces tritici (strain R3-111a-1)</name>
    <name type="common">Wheat and barley take-all root rot fungus</name>
    <name type="synonym">Gaeumannomyces graminis var. tritici</name>
    <dbReference type="NCBI Taxonomy" id="644352"/>
    <lineage>
        <taxon>Eukaryota</taxon>
        <taxon>Fungi</taxon>
        <taxon>Dikarya</taxon>
        <taxon>Ascomycota</taxon>
        <taxon>Pezizomycotina</taxon>
        <taxon>Sordariomycetes</taxon>
        <taxon>Sordariomycetidae</taxon>
        <taxon>Magnaporthales</taxon>
        <taxon>Magnaporthaceae</taxon>
        <taxon>Gaeumannomyces</taxon>
    </lineage>
</organism>